<sequence>MGFLGRGQPTPSINQQRPPVHPAMGGGGGPRHPGGHPSRPDVHPAMRMAQAQAESQSGGSKGMFTWMLPVYTIGVVLFLLYTLFKSKKKDKKRRKNVYLESEDDDDSESERETKFGGKFGKKKLRGLQERLRQTEDAMAKILEQLESVQAGPNPVDLDAAEKIADQLEEDDGVSAKQAVGLTEKNESYIKDLEVALKEFQTLSAVYDKEKRRKLRKNESSSDEDDEEEEEVGSSEMSEIEEEEEEEVEKTKKQKKIRQKNTSEEEEEEHPKKNFESEEEEGIDIDSELREQEQREKKSVRRRRAKKT</sequence>
<reference evidence="12" key="1">
    <citation type="submission" date="2010-08" db="EMBL/GenBank/DDBJ databases">
        <authorList>
            <consortium name="Caenorhabditis japonica Sequencing Consortium"/>
            <person name="Wilson R.K."/>
        </authorList>
    </citation>
    <scope>NUCLEOTIDE SEQUENCE [LARGE SCALE GENOMIC DNA]</scope>
    <source>
        <strain evidence="12">DF5081</strain>
    </source>
</reference>
<evidence type="ECO:0000256" key="5">
    <source>
        <dbReference type="ARBA" id="ARBA00022989"/>
    </source>
</evidence>
<feature type="transmembrane region" description="Helical" evidence="9">
    <location>
        <begin position="63"/>
        <end position="84"/>
    </location>
</feature>
<proteinExistence type="inferred from homology"/>
<feature type="domain" description="Resistance to inhibitors of cholinesterase protein 3 N-terminal" evidence="10">
    <location>
        <begin position="21"/>
        <end position="143"/>
    </location>
</feature>
<evidence type="ECO:0000256" key="4">
    <source>
        <dbReference type="ARBA" id="ARBA00022824"/>
    </source>
</evidence>
<evidence type="ECO:0000256" key="3">
    <source>
        <dbReference type="ARBA" id="ARBA00022692"/>
    </source>
</evidence>
<evidence type="ECO:0000256" key="1">
    <source>
        <dbReference type="ARBA" id="ARBA00004586"/>
    </source>
</evidence>
<evidence type="ECO:0000256" key="6">
    <source>
        <dbReference type="ARBA" id="ARBA00023136"/>
    </source>
</evidence>
<dbReference type="InterPro" id="IPR026160">
    <property type="entry name" value="Ric3"/>
</dbReference>
<dbReference type="GO" id="GO:0045202">
    <property type="term" value="C:synapse"/>
    <property type="evidence" value="ECO:0007669"/>
    <property type="project" value="GOC"/>
</dbReference>
<feature type="compositionally biased region" description="Acidic residues" evidence="8">
    <location>
        <begin position="100"/>
        <end position="109"/>
    </location>
</feature>
<evidence type="ECO:0000256" key="2">
    <source>
        <dbReference type="ARBA" id="ARBA00008538"/>
    </source>
</evidence>
<organism evidence="11 12">
    <name type="scientific">Caenorhabditis japonica</name>
    <dbReference type="NCBI Taxonomy" id="281687"/>
    <lineage>
        <taxon>Eukaryota</taxon>
        <taxon>Metazoa</taxon>
        <taxon>Ecdysozoa</taxon>
        <taxon>Nematoda</taxon>
        <taxon>Chromadorea</taxon>
        <taxon>Rhabditida</taxon>
        <taxon>Rhabditina</taxon>
        <taxon>Rhabditomorpha</taxon>
        <taxon>Rhabditoidea</taxon>
        <taxon>Rhabditidae</taxon>
        <taxon>Peloderinae</taxon>
        <taxon>Caenorhabditis</taxon>
    </lineage>
</organism>
<feature type="compositionally biased region" description="Basic residues" evidence="8">
    <location>
        <begin position="297"/>
        <end position="307"/>
    </location>
</feature>
<keyword evidence="12" id="KW-1185">Reference proteome</keyword>
<evidence type="ECO:0000313" key="12">
    <source>
        <dbReference type="Proteomes" id="UP000005237"/>
    </source>
</evidence>
<feature type="region of interest" description="Disordered" evidence="8">
    <location>
        <begin position="164"/>
        <end position="184"/>
    </location>
</feature>
<name>A0A8R1E2F6_CAEJA</name>
<feature type="coiled-coil region" evidence="7">
    <location>
        <begin position="124"/>
        <end position="151"/>
    </location>
</feature>
<dbReference type="AlphaFoldDB" id="A0A8R1E2F6"/>
<accession>A0A8R1E2F6</accession>
<feature type="compositionally biased region" description="Acidic residues" evidence="8">
    <location>
        <begin position="220"/>
        <end position="247"/>
    </location>
</feature>
<dbReference type="InterPro" id="IPR032763">
    <property type="entry name" value="RIC3_N"/>
</dbReference>
<dbReference type="GO" id="GO:0007271">
    <property type="term" value="P:synaptic transmission, cholinergic"/>
    <property type="evidence" value="ECO:0007669"/>
    <property type="project" value="TreeGrafter"/>
</dbReference>
<dbReference type="GO" id="GO:0043005">
    <property type="term" value="C:neuron projection"/>
    <property type="evidence" value="ECO:0007669"/>
    <property type="project" value="TreeGrafter"/>
</dbReference>
<evidence type="ECO:0000259" key="10">
    <source>
        <dbReference type="Pfam" id="PF15361"/>
    </source>
</evidence>
<dbReference type="Pfam" id="PF15361">
    <property type="entry name" value="RIC3"/>
    <property type="match status" value="1"/>
</dbReference>
<feature type="compositionally biased region" description="Acidic residues" evidence="8">
    <location>
        <begin position="276"/>
        <end position="285"/>
    </location>
</feature>
<dbReference type="GO" id="GO:0034394">
    <property type="term" value="P:protein localization to cell surface"/>
    <property type="evidence" value="ECO:0007669"/>
    <property type="project" value="TreeGrafter"/>
</dbReference>
<dbReference type="PANTHER" id="PTHR21723">
    <property type="entry name" value="RESISTANCE TO INHIBITORS OF CHOLINESTERASE PROTEIN 3 RIC3"/>
    <property type="match status" value="1"/>
</dbReference>
<evidence type="ECO:0000256" key="7">
    <source>
        <dbReference type="SAM" id="Coils"/>
    </source>
</evidence>
<feature type="region of interest" description="Disordered" evidence="8">
    <location>
        <begin position="1"/>
        <end position="58"/>
    </location>
</feature>
<keyword evidence="5 9" id="KW-1133">Transmembrane helix</keyword>
<reference evidence="11" key="2">
    <citation type="submission" date="2022-06" db="UniProtKB">
        <authorList>
            <consortium name="EnsemblMetazoa"/>
        </authorList>
    </citation>
    <scope>IDENTIFICATION</scope>
    <source>
        <strain evidence="11">DF5081</strain>
    </source>
</reference>
<keyword evidence="4" id="KW-0256">Endoplasmic reticulum</keyword>
<keyword evidence="6 9" id="KW-0472">Membrane</keyword>
<dbReference type="EnsemblMetazoa" id="CJA17896.1">
    <property type="protein sequence ID" value="CJA17896.1"/>
    <property type="gene ID" value="WBGene00137101"/>
</dbReference>
<comment type="similarity">
    <text evidence="2">Belongs to the ric-3 family.</text>
</comment>
<protein>
    <submittedName>
        <fullName evidence="11">RIC3 domain-containing protein</fullName>
    </submittedName>
</protein>
<keyword evidence="7" id="KW-0175">Coiled coil</keyword>
<dbReference type="GO" id="GO:0005789">
    <property type="term" value="C:endoplasmic reticulum membrane"/>
    <property type="evidence" value="ECO:0007669"/>
    <property type="project" value="UniProtKB-SubCell"/>
</dbReference>
<evidence type="ECO:0000256" key="8">
    <source>
        <dbReference type="SAM" id="MobiDB-lite"/>
    </source>
</evidence>
<dbReference type="PANTHER" id="PTHR21723:SF3">
    <property type="entry name" value="PROTEIN RIC-3"/>
    <property type="match status" value="1"/>
</dbReference>
<dbReference type="GO" id="GO:0043025">
    <property type="term" value="C:neuronal cell body"/>
    <property type="evidence" value="ECO:0007669"/>
    <property type="project" value="TreeGrafter"/>
</dbReference>
<keyword evidence="3 9" id="KW-0812">Transmembrane</keyword>
<feature type="compositionally biased region" description="Basic and acidic residues" evidence="8">
    <location>
        <begin position="286"/>
        <end position="296"/>
    </location>
</feature>
<comment type="subcellular location">
    <subcellularLocation>
        <location evidence="1">Endoplasmic reticulum membrane</location>
    </subcellularLocation>
</comment>
<evidence type="ECO:0000313" key="11">
    <source>
        <dbReference type="EnsemblMetazoa" id="CJA17896.1"/>
    </source>
</evidence>
<evidence type="ECO:0000256" key="9">
    <source>
        <dbReference type="SAM" id="Phobius"/>
    </source>
</evidence>
<feature type="region of interest" description="Disordered" evidence="8">
    <location>
        <begin position="207"/>
        <end position="307"/>
    </location>
</feature>
<dbReference type="Proteomes" id="UP000005237">
    <property type="component" value="Unassembled WGS sequence"/>
</dbReference>
<feature type="region of interest" description="Disordered" evidence="8">
    <location>
        <begin position="92"/>
        <end position="114"/>
    </location>
</feature>